<dbReference type="InterPro" id="IPR006575">
    <property type="entry name" value="RWD_dom"/>
</dbReference>
<dbReference type="PANTHER" id="PTHR11042:SF136">
    <property type="entry name" value="EIF-2-ALPHA KINASE GCN2"/>
    <property type="match status" value="1"/>
</dbReference>
<dbReference type="InterPro" id="IPR045864">
    <property type="entry name" value="aa-tRNA-synth_II/BPL/LPL"/>
</dbReference>
<keyword evidence="5" id="KW-0418">Kinase</keyword>
<dbReference type="Pfam" id="PF12745">
    <property type="entry name" value="HGTP_anticodon2"/>
    <property type="match status" value="1"/>
</dbReference>
<keyword evidence="6 10" id="KW-0067">ATP-binding</keyword>
<dbReference type="InterPro" id="IPR011009">
    <property type="entry name" value="Kinase-like_dom_sf"/>
</dbReference>
<name>A0ABR0SNA1_9HYPO</name>
<comment type="caution">
    <text evidence="14">The sequence shown here is derived from an EMBL/GenBank/DDBJ whole genome shotgun (WGS) entry which is preliminary data.</text>
</comment>
<dbReference type="InterPro" id="IPR036621">
    <property type="entry name" value="Anticodon-bd_dom_sf"/>
</dbReference>
<dbReference type="Pfam" id="PF00069">
    <property type="entry name" value="Pkinase"/>
    <property type="match status" value="3"/>
</dbReference>
<protein>
    <recommendedName>
        <fullName evidence="1">non-specific serine/threonine protein kinase</fullName>
        <ecNumber evidence="1">2.7.11.1</ecNumber>
    </recommendedName>
</protein>
<dbReference type="InterPro" id="IPR050339">
    <property type="entry name" value="CC_SR_Kinase"/>
</dbReference>
<evidence type="ECO:0000256" key="1">
    <source>
        <dbReference type="ARBA" id="ARBA00012513"/>
    </source>
</evidence>
<dbReference type="CDD" id="cd14012">
    <property type="entry name" value="PK_eIF2AK_GCN2_rpt1"/>
    <property type="match status" value="1"/>
</dbReference>
<dbReference type="Gene3D" id="3.30.930.10">
    <property type="entry name" value="Bira Bifunctional Protein, Domain 2"/>
    <property type="match status" value="1"/>
</dbReference>
<dbReference type="SUPFAM" id="SSF56112">
    <property type="entry name" value="Protein kinase-like (PK-like)"/>
    <property type="match status" value="2"/>
</dbReference>
<evidence type="ECO:0000256" key="6">
    <source>
        <dbReference type="ARBA" id="ARBA00022840"/>
    </source>
</evidence>
<dbReference type="EMBL" id="JAVFKD010000012">
    <property type="protein sequence ID" value="KAK5993640.1"/>
    <property type="molecule type" value="Genomic_DNA"/>
</dbReference>
<feature type="domain" description="RWD" evidence="13">
    <location>
        <begin position="43"/>
        <end position="153"/>
    </location>
</feature>
<dbReference type="InterPro" id="IPR008271">
    <property type="entry name" value="Ser/Thr_kinase_AS"/>
</dbReference>
<feature type="compositionally biased region" description="Basic and acidic residues" evidence="11">
    <location>
        <begin position="184"/>
        <end position="204"/>
    </location>
</feature>
<dbReference type="InterPro" id="IPR000719">
    <property type="entry name" value="Prot_kinase_dom"/>
</dbReference>
<dbReference type="SUPFAM" id="SSF54495">
    <property type="entry name" value="UBC-like"/>
    <property type="match status" value="1"/>
</dbReference>
<dbReference type="Gene3D" id="3.30.200.20">
    <property type="entry name" value="Phosphorylase Kinase, domain 1"/>
    <property type="match status" value="1"/>
</dbReference>
<organism evidence="14 15">
    <name type="scientific">Cladobotryum mycophilum</name>
    <dbReference type="NCBI Taxonomy" id="491253"/>
    <lineage>
        <taxon>Eukaryota</taxon>
        <taxon>Fungi</taxon>
        <taxon>Dikarya</taxon>
        <taxon>Ascomycota</taxon>
        <taxon>Pezizomycotina</taxon>
        <taxon>Sordariomycetes</taxon>
        <taxon>Hypocreomycetidae</taxon>
        <taxon>Hypocreales</taxon>
        <taxon>Hypocreaceae</taxon>
        <taxon>Cladobotryum</taxon>
    </lineage>
</organism>
<dbReference type="PROSITE" id="PS50908">
    <property type="entry name" value="RWD"/>
    <property type="match status" value="1"/>
</dbReference>
<sequence length="1623" mass="182634">MAWNAPKAWTAPANKKDDSSFPGLKPSGPEAPAKIEYEELQRDEIFALEAIYGDDFIQHTAAHSAWKKSEPSFDIRVRASSDDDFIVTVGFTLTATYPKTPPLLAIKDMSDLREATQFKIQKFMETEPKVFAKEEQEMVDKIVEGIRDILEDAAQAKASGKQLPSLEEERDRHEAAMAKLAQQQKEKEELVREEEMRQQEKATAEELQQEIQRQKQKARESKLSRRPNGMSQSQATESASADIEKIDFDQFCTTTDRLGNTVTFRSVAGKCDPRVGQVSTVFTVRPVLANGQGNQAMALKEIVLRPSGKDAKEFKKQLQSLESRLQDLKVGNKVHHRHIVDVFDFKVESGIADEPTVLNSWTVRILTPLAEKGSLEELLELAGHIEIGKVRAWTRDLLDALNFLHNKNIAHQDIHPGNVLLFREPTGEIIPKISDVSYQREVHNLNVKKQSLPGLNSAKSAYWLPPEIAGASKPQYTSKADIWDFGVVFVQMIFGLDALRKYSSPKNLIDSLMLSQPLHELVSRFFKEDKQKRPRAFELGASEFLATDAPVLFEDAPPLLSSSPSINSLQVPPVRLRRDSMTTRATAVSRYTEDFVEEGRLGKGGFGEVVKARKKLDGQIYAIKKVTQRSQTSLTEILKEVRLLSQLSHPAVVRYYNTWVEEVADLTDTEGETSTDDYTEDTVNTESAGIDIQFATSTGGLDFMSSNAAIEFEYEDDSDEDEDSDDLSDDDDETSSTDDVIGGRGVSPAPGRLAALQRRARLQRPYRTILYISMEYCEKRTLRDLIARKLYTKTPEVWRLFRQILEGMAHIHSLSIVHRDLKPENIFISSSTDDIDNVKIGDFGLATSGQFSVERAGGGGMEGDDMTRSIGTVYYAAPEVRSAANGVYSSKVDMYSLGIIFFEMCYLPMMGMQKADVITQLRRPKPILPSDFKPAEKTQTEIVLSLIDHNPKERPSAADLLKSGKLPVQMESETIRRTLAGLADPSSPYYRKMLSTLFARPVEAAKNFAWDMTNANNPSSAQLLNQSIVKNALISIFRRHGALETTRTSIYPKSSHYVDNVVQVLDSNGTVLQLPYDLTMGNARMLAKRSAGPVLQRTFSFGHIFRDKGDTGQPLMFSEVDFDIVTVDTLDLALKEAEVLKVLDEIIYAFPSLSSTQMCFHIGHSDLLQRIFEHCGIEATCRRAAADVLSRLNIHNHTWQKLRMELRSPAVGLSATSVDELQRFDFRDSPNKAFSKLKLAFEGSDMYQRVSPTIAHLKEVVEYAKRLGISSKIYINPLNSLKESFYTGGILFSCIYDRKSKDVFAAGGRYDQLINEQRLKVGGQFEKRHAVGFSLAWERLAKTPKSGGNSAFLRKSEDDPSSIFVGQRVSGFRALLDSGVLLTKSKCDVLVASFDKSVLRSSGIEVLQLLWAYDISAELAKDARSPEDLMSKHRDETYSWIIIIKQDSMLKIKSMGKKDVADVDLPMAQLLAWLRPEIRERDARSSIKLRGPVEQSSHGEREHEQDVKILVAQTKSKKFNRRTVVEQAQINASNLVKSFLDGPILAVETSDQVMDLIKETNLSDVESWRRVEHAVTTSEKKYVREIHDQLDTWRFRYEKKNGPRHSFLYNFRSGNCMYYDLAT</sequence>
<dbReference type="InterPro" id="IPR041715">
    <property type="entry name" value="HisRS-like_core"/>
</dbReference>
<dbReference type="InterPro" id="IPR017441">
    <property type="entry name" value="Protein_kinase_ATP_BS"/>
</dbReference>
<feature type="binding site" evidence="10">
    <location>
        <position position="625"/>
    </location>
    <ligand>
        <name>ATP</name>
        <dbReference type="ChEBI" id="CHEBI:30616"/>
    </ligand>
</feature>
<dbReference type="PROSITE" id="PS00108">
    <property type="entry name" value="PROTEIN_KINASE_ST"/>
    <property type="match status" value="1"/>
</dbReference>
<comment type="similarity">
    <text evidence="7">Belongs to the protein kinase superfamily. Ser/Thr protein kinase family. GCN2 subfamily.</text>
</comment>
<dbReference type="CDD" id="cd14046">
    <property type="entry name" value="STKc_EIF2AK4_GCN2_rpt2"/>
    <property type="match status" value="1"/>
</dbReference>
<reference evidence="14 15" key="1">
    <citation type="submission" date="2024-01" db="EMBL/GenBank/DDBJ databases">
        <title>Complete genome of Cladobotryum mycophilum ATHUM6906.</title>
        <authorList>
            <person name="Christinaki A.C."/>
            <person name="Myridakis A.I."/>
            <person name="Kouvelis V.N."/>
        </authorList>
    </citation>
    <scope>NUCLEOTIDE SEQUENCE [LARGE SCALE GENOMIC DNA]</scope>
    <source>
        <strain evidence="14 15">ATHUM6906</strain>
    </source>
</reference>
<dbReference type="Pfam" id="PF13393">
    <property type="entry name" value="tRNA-synt_His"/>
    <property type="match status" value="1"/>
</dbReference>
<dbReference type="PROSITE" id="PS00107">
    <property type="entry name" value="PROTEIN_KINASE_ATP"/>
    <property type="match status" value="1"/>
</dbReference>
<proteinExistence type="inferred from homology"/>
<dbReference type="CDD" id="cd23823">
    <property type="entry name" value="RWD_GCN2"/>
    <property type="match status" value="1"/>
</dbReference>
<accession>A0ABR0SNA1</accession>
<feature type="domain" description="Protein kinase" evidence="12">
    <location>
        <begin position="267"/>
        <end position="545"/>
    </location>
</feature>
<evidence type="ECO:0000256" key="2">
    <source>
        <dbReference type="ARBA" id="ARBA00022527"/>
    </source>
</evidence>
<gene>
    <name evidence="14" type="ORF">PT974_07075</name>
</gene>
<dbReference type="Proteomes" id="UP001338125">
    <property type="component" value="Unassembled WGS sequence"/>
</dbReference>
<evidence type="ECO:0000256" key="3">
    <source>
        <dbReference type="ARBA" id="ARBA00022679"/>
    </source>
</evidence>
<feature type="region of interest" description="Disordered" evidence="11">
    <location>
        <begin position="1"/>
        <end position="32"/>
    </location>
</feature>
<dbReference type="Pfam" id="PF05773">
    <property type="entry name" value="RWD"/>
    <property type="match status" value="1"/>
</dbReference>
<keyword evidence="3" id="KW-0808">Transferase</keyword>
<evidence type="ECO:0000256" key="9">
    <source>
        <dbReference type="ARBA" id="ARBA00048679"/>
    </source>
</evidence>
<evidence type="ECO:0000259" key="12">
    <source>
        <dbReference type="PROSITE" id="PS50011"/>
    </source>
</evidence>
<evidence type="ECO:0000313" key="14">
    <source>
        <dbReference type="EMBL" id="KAK5993640.1"/>
    </source>
</evidence>
<evidence type="ECO:0000256" key="7">
    <source>
        <dbReference type="ARBA" id="ARBA00037982"/>
    </source>
</evidence>
<evidence type="ECO:0000256" key="10">
    <source>
        <dbReference type="PROSITE-ProRule" id="PRU10141"/>
    </source>
</evidence>
<keyword evidence="2" id="KW-0723">Serine/threonine-protein kinase</keyword>
<keyword evidence="15" id="KW-1185">Reference proteome</keyword>
<dbReference type="PIRSF" id="PIRSF000660">
    <property type="entry name" value="Ser/Thr_PK_GCN2"/>
    <property type="match status" value="1"/>
</dbReference>
<keyword evidence="4 10" id="KW-0547">Nucleotide-binding</keyword>
<dbReference type="InterPro" id="IPR016255">
    <property type="entry name" value="Gcn2"/>
</dbReference>
<evidence type="ECO:0000256" key="8">
    <source>
        <dbReference type="ARBA" id="ARBA00047899"/>
    </source>
</evidence>
<evidence type="ECO:0000313" key="15">
    <source>
        <dbReference type="Proteomes" id="UP001338125"/>
    </source>
</evidence>
<evidence type="ECO:0000256" key="11">
    <source>
        <dbReference type="SAM" id="MobiDB-lite"/>
    </source>
</evidence>
<dbReference type="InterPro" id="IPR016135">
    <property type="entry name" value="UBQ-conjugating_enzyme/RWD"/>
</dbReference>
<comment type="catalytic activity">
    <reaction evidence="9">
        <text>L-seryl-[protein] + ATP = O-phospho-L-seryl-[protein] + ADP + H(+)</text>
        <dbReference type="Rhea" id="RHEA:17989"/>
        <dbReference type="Rhea" id="RHEA-COMP:9863"/>
        <dbReference type="Rhea" id="RHEA-COMP:11604"/>
        <dbReference type="ChEBI" id="CHEBI:15378"/>
        <dbReference type="ChEBI" id="CHEBI:29999"/>
        <dbReference type="ChEBI" id="CHEBI:30616"/>
        <dbReference type="ChEBI" id="CHEBI:83421"/>
        <dbReference type="ChEBI" id="CHEBI:456216"/>
        <dbReference type="EC" id="2.7.11.1"/>
    </reaction>
</comment>
<feature type="compositionally biased region" description="Polar residues" evidence="11">
    <location>
        <begin position="229"/>
        <end position="239"/>
    </location>
</feature>
<dbReference type="SUPFAM" id="SSF55681">
    <property type="entry name" value="Class II aaRS and biotin synthetases"/>
    <property type="match status" value="1"/>
</dbReference>
<dbReference type="Gene3D" id="1.10.510.10">
    <property type="entry name" value="Transferase(Phosphotransferase) domain 1"/>
    <property type="match status" value="2"/>
</dbReference>
<feature type="compositionally biased region" description="Basic and acidic residues" evidence="11">
    <location>
        <begin position="167"/>
        <end position="176"/>
    </location>
</feature>
<feature type="region of interest" description="Disordered" evidence="11">
    <location>
        <begin position="156"/>
        <end position="239"/>
    </location>
</feature>
<dbReference type="InterPro" id="IPR024435">
    <property type="entry name" value="HisRS-related_dom"/>
</dbReference>
<evidence type="ECO:0000259" key="13">
    <source>
        <dbReference type="PROSITE" id="PS50908"/>
    </source>
</evidence>
<dbReference type="SMART" id="SM00591">
    <property type="entry name" value="RWD"/>
    <property type="match status" value="1"/>
</dbReference>
<feature type="compositionally biased region" description="Acidic residues" evidence="11">
    <location>
        <begin position="714"/>
        <end position="736"/>
    </location>
</feature>
<evidence type="ECO:0000256" key="4">
    <source>
        <dbReference type="ARBA" id="ARBA00022741"/>
    </source>
</evidence>
<evidence type="ECO:0000256" key="5">
    <source>
        <dbReference type="ARBA" id="ARBA00022777"/>
    </source>
</evidence>
<dbReference type="Gene3D" id="3.40.50.800">
    <property type="entry name" value="Anticodon-binding domain"/>
    <property type="match status" value="1"/>
</dbReference>
<feature type="domain" description="Protein kinase" evidence="12">
    <location>
        <begin position="595"/>
        <end position="966"/>
    </location>
</feature>
<dbReference type="PANTHER" id="PTHR11042">
    <property type="entry name" value="EUKARYOTIC TRANSLATION INITIATION FACTOR 2-ALPHA KINASE EIF2-ALPHA KINASE -RELATED"/>
    <property type="match status" value="1"/>
</dbReference>
<dbReference type="SMART" id="SM00220">
    <property type="entry name" value="S_TKc"/>
    <property type="match status" value="2"/>
</dbReference>
<comment type="catalytic activity">
    <reaction evidence="8">
        <text>L-threonyl-[protein] + ATP = O-phospho-L-threonyl-[protein] + ADP + H(+)</text>
        <dbReference type="Rhea" id="RHEA:46608"/>
        <dbReference type="Rhea" id="RHEA-COMP:11060"/>
        <dbReference type="Rhea" id="RHEA-COMP:11605"/>
        <dbReference type="ChEBI" id="CHEBI:15378"/>
        <dbReference type="ChEBI" id="CHEBI:30013"/>
        <dbReference type="ChEBI" id="CHEBI:30616"/>
        <dbReference type="ChEBI" id="CHEBI:61977"/>
        <dbReference type="ChEBI" id="CHEBI:456216"/>
        <dbReference type="EC" id="2.7.11.1"/>
    </reaction>
</comment>
<dbReference type="Gene3D" id="3.10.110.10">
    <property type="entry name" value="Ubiquitin Conjugating Enzyme"/>
    <property type="match status" value="1"/>
</dbReference>
<feature type="region of interest" description="Disordered" evidence="11">
    <location>
        <begin position="714"/>
        <end position="750"/>
    </location>
</feature>
<dbReference type="EC" id="2.7.11.1" evidence="1"/>
<dbReference type="PROSITE" id="PS50011">
    <property type="entry name" value="PROTEIN_KINASE_DOM"/>
    <property type="match status" value="2"/>
</dbReference>